<dbReference type="GO" id="GO:0016787">
    <property type="term" value="F:hydrolase activity"/>
    <property type="evidence" value="ECO:0007669"/>
    <property type="project" value="UniProtKB-KW"/>
</dbReference>
<protein>
    <submittedName>
        <fullName evidence="1">Metal-dependent hydrolase</fullName>
        <ecNumber evidence="1">3.-.-.-</ecNumber>
    </submittedName>
</protein>
<dbReference type="EC" id="3.-.-.-" evidence="1"/>
<accession>A0ABZ0HZT4</accession>
<organism evidence="1 2">
    <name type="scientific">Congregibacter variabilis</name>
    <dbReference type="NCBI Taxonomy" id="3081200"/>
    <lineage>
        <taxon>Bacteria</taxon>
        <taxon>Pseudomonadati</taxon>
        <taxon>Pseudomonadota</taxon>
        <taxon>Gammaproteobacteria</taxon>
        <taxon>Cellvibrionales</taxon>
        <taxon>Halieaceae</taxon>
        <taxon>Congregibacter</taxon>
    </lineage>
</organism>
<gene>
    <name evidence="1" type="ORF">R0135_08910</name>
</gene>
<keyword evidence="2" id="KW-1185">Reference proteome</keyword>
<dbReference type="PIRSF" id="PIRSF007580">
    <property type="entry name" value="UCP07580"/>
    <property type="match status" value="1"/>
</dbReference>
<reference evidence="1 2" key="1">
    <citation type="submission" date="2023-10" db="EMBL/GenBank/DDBJ databases">
        <title>Two novel species belonging to the OM43/NOR5 clade.</title>
        <authorList>
            <person name="Park M."/>
        </authorList>
    </citation>
    <scope>NUCLEOTIDE SEQUENCE [LARGE SCALE GENOMIC DNA]</scope>
    <source>
        <strain evidence="1 2">IMCC43200</strain>
    </source>
</reference>
<dbReference type="PANTHER" id="PTHR39456">
    <property type="entry name" value="METAL-DEPENDENT HYDROLASE"/>
    <property type="match status" value="1"/>
</dbReference>
<dbReference type="EMBL" id="CP136864">
    <property type="protein sequence ID" value="WOJ91909.1"/>
    <property type="molecule type" value="Genomic_DNA"/>
</dbReference>
<evidence type="ECO:0000313" key="2">
    <source>
        <dbReference type="Proteomes" id="UP001626537"/>
    </source>
</evidence>
<keyword evidence="1" id="KW-0378">Hydrolase</keyword>
<dbReference type="Proteomes" id="UP001626537">
    <property type="component" value="Chromosome"/>
</dbReference>
<dbReference type="Pfam" id="PF10118">
    <property type="entry name" value="Metal_hydrol"/>
    <property type="match status" value="1"/>
</dbReference>
<dbReference type="InterPro" id="IPR016516">
    <property type="entry name" value="UCP07580"/>
</dbReference>
<sequence>MSNTSEAAHGAGADRMTVRDMPFDFLPRTQSWNPDKPEFAHIVNSASLAMPYLEPYLIKSMRKARPLIRDPELQTELDKYIKQEATHYRRHKEFNDTLTSKGYRCVAKIEEKLAKDYAKLESRRSLRFNLAYAEGFESMALAIGEMLIEDREYLFGDSDSAVTSLILWHFVEEIEHKNVAFDVFDHLYGSYFWRIVGLVYATSHIFWRTGQGYRALLKEDGLWQSSSSRWHLVKVLGRVLGNITPKWLRILRPGYHPKQIKDPDWGLAWAKAFEDGLEDMAQLDTRQLNAPLPVGQRLETV</sequence>
<evidence type="ECO:0000313" key="1">
    <source>
        <dbReference type="EMBL" id="WOJ91909.1"/>
    </source>
</evidence>
<dbReference type="RefSeq" id="WP_407346473.1">
    <property type="nucleotide sequence ID" value="NZ_CP136864.1"/>
</dbReference>
<name>A0ABZ0HZT4_9GAMM</name>
<dbReference type="PANTHER" id="PTHR39456:SF1">
    <property type="entry name" value="METAL-DEPENDENT HYDROLASE"/>
    <property type="match status" value="1"/>
</dbReference>
<proteinExistence type="predicted"/>